<evidence type="ECO:0000313" key="2">
    <source>
        <dbReference type="Proteomes" id="UP000018296"/>
    </source>
</evidence>
<proteinExistence type="predicted"/>
<reference evidence="1 2" key="1">
    <citation type="journal article" date="2013" name="Genome Announc.">
        <title>Genome Sequence of Sporolactobacillus laevolacticus DSM442, an Efficient Polymer-Grade D-Lactate Producer from Agricultural Waste Cottonseed as a Nitrogen Source.</title>
        <authorList>
            <person name="Wang H."/>
            <person name="Wang L."/>
            <person name="Ju J."/>
            <person name="Yu B."/>
            <person name="Ma Y."/>
        </authorList>
    </citation>
    <scope>NUCLEOTIDE SEQUENCE [LARGE SCALE GENOMIC DNA]</scope>
    <source>
        <strain evidence="1 2">DSM 442</strain>
    </source>
</reference>
<keyword evidence="2" id="KW-1185">Reference proteome</keyword>
<evidence type="ECO:0008006" key="3">
    <source>
        <dbReference type="Google" id="ProtNLM"/>
    </source>
</evidence>
<comment type="caution">
    <text evidence="1">The sequence shown here is derived from an EMBL/GenBank/DDBJ whole genome shotgun (WGS) entry which is preliminary data.</text>
</comment>
<name>V6ITZ8_9BACL</name>
<dbReference type="Pfam" id="PF06107">
    <property type="entry name" value="DUF951"/>
    <property type="match status" value="1"/>
</dbReference>
<dbReference type="RefSeq" id="WP_023511630.1">
    <property type="nucleotide sequence ID" value="NZ_AWTC01000023.1"/>
</dbReference>
<dbReference type="PANTHER" id="PTHR38455">
    <property type="entry name" value="HYPOTHETICAL CYTOSOLIC PROTEIN"/>
    <property type="match status" value="1"/>
</dbReference>
<dbReference type="PANTHER" id="PTHR38455:SF1">
    <property type="entry name" value="DUF951 DOMAIN-CONTAINING PROTEIN"/>
    <property type="match status" value="1"/>
</dbReference>
<accession>V6ITZ8</accession>
<dbReference type="eggNOG" id="COG4481">
    <property type="taxonomic scope" value="Bacteria"/>
</dbReference>
<dbReference type="OrthoDB" id="9802710at2"/>
<sequence length="72" mass="8256">MPNPHISFGLNDVVEMKKAHPCGENKWKIIRMGADIRIKCLGCGHSVLMPRSEFQRKIKKIIEHGTKDEENN</sequence>
<dbReference type="AlphaFoldDB" id="V6ITZ8"/>
<dbReference type="STRING" id="1395513.P343_17190"/>
<protein>
    <recommendedName>
        <fullName evidence="3">DUF951 domain-containing protein</fullName>
    </recommendedName>
</protein>
<gene>
    <name evidence="1" type="ORF">P343_17190</name>
</gene>
<dbReference type="Proteomes" id="UP000018296">
    <property type="component" value="Unassembled WGS sequence"/>
</dbReference>
<dbReference type="PATRIC" id="fig|1395513.3.peg.3487"/>
<organism evidence="1 2">
    <name type="scientific">Sporolactobacillus laevolacticus DSM 442</name>
    <dbReference type="NCBI Taxonomy" id="1395513"/>
    <lineage>
        <taxon>Bacteria</taxon>
        <taxon>Bacillati</taxon>
        <taxon>Bacillota</taxon>
        <taxon>Bacilli</taxon>
        <taxon>Bacillales</taxon>
        <taxon>Sporolactobacillaceae</taxon>
        <taxon>Sporolactobacillus</taxon>
    </lineage>
</organism>
<dbReference type="PIRSF" id="PIRSF037263">
    <property type="entry name" value="DUF951_bac"/>
    <property type="match status" value="1"/>
</dbReference>
<dbReference type="InterPro" id="IPR009296">
    <property type="entry name" value="DUF951"/>
</dbReference>
<dbReference type="EMBL" id="AWTC01000023">
    <property type="protein sequence ID" value="EST10463.1"/>
    <property type="molecule type" value="Genomic_DNA"/>
</dbReference>
<evidence type="ECO:0000313" key="1">
    <source>
        <dbReference type="EMBL" id="EST10463.1"/>
    </source>
</evidence>